<dbReference type="Pfam" id="PF17930">
    <property type="entry name" value="LpxI_N"/>
    <property type="match status" value="1"/>
</dbReference>
<dbReference type="InterPro" id="IPR043167">
    <property type="entry name" value="LpxI_C_sf"/>
</dbReference>
<reference evidence="3" key="1">
    <citation type="submission" date="2024-05" db="EMBL/GenBank/DDBJ databases">
        <authorList>
            <person name="Kim S."/>
            <person name="Heo J."/>
            <person name="Choi H."/>
            <person name="Choi Y."/>
            <person name="Kwon S.-W."/>
            <person name="Kim Y."/>
        </authorList>
    </citation>
    <scope>NUCLEOTIDE SEQUENCE</scope>
    <source>
        <strain evidence="3">KACC 23698</strain>
    </source>
</reference>
<dbReference type="Pfam" id="PF06230">
    <property type="entry name" value="LpxI_C"/>
    <property type="match status" value="1"/>
</dbReference>
<dbReference type="PANTHER" id="PTHR39962:SF1">
    <property type="entry name" value="LPXI FAMILY PROTEIN"/>
    <property type="match status" value="1"/>
</dbReference>
<feature type="domain" description="LpxI N-terminal" evidence="2">
    <location>
        <begin position="8"/>
        <end position="136"/>
    </location>
</feature>
<sequence length="280" mass="29166">MAEPHRPVAIVAGGGAFPAEVARAARQAGRPVRVIGLRGFSPRSVDGERVPLVDMLDPRRLLSLLKEIGPDCVVLAGSVTRPGPSAIASVYSAFRNREELARVLSSGDDRLLRGAVALVEDAGFRVVGAQEIAPSLLAPQGVLTAAAPGSGHRRDIELAFELLAATGRFDIGQGVVVSGGRVLAVEGPEGTDAMLDRVAGLVRSRRVRLDGQGGVLVKRPKPEQDLRVDMPAIGPRTIARLRKAALSGVAVAAGGVVIVDRESVVRAADKAGLFVVGERT</sequence>
<dbReference type="AlphaFoldDB" id="A0AAU7JJS2"/>
<dbReference type="InterPro" id="IPR010415">
    <property type="entry name" value="LpxI_C"/>
</dbReference>
<dbReference type="RefSeq" id="WP_406857521.1">
    <property type="nucleotide sequence ID" value="NZ_CP157484.1"/>
</dbReference>
<feature type="domain" description="LpxI C-terminal" evidence="1">
    <location>
        <begin position="139"/>
        <end position="276"/>
    </location>
</feature>
<dbReference type="GO" id="GO:0016787">
    <property type="term" value="F:hydrolase activity"/>
    <property type="evidence" value="ECO:0007669"/>
    <property type="project" value="UniProtKB-KW"/>
</dbReference>
<accession>A0AAU7JJS2</accession>
<keyword evidence="3" id="KW-0378">Hydrolase</keyword>
<gene>
    <name evidence="3" type="primary">lpxI</name>
    <name evidence="3" type="ORF">ABEG18_07855</name>
</gene>
<protein>
    <submittedName>
        <fullName evidence="3">UDP-2,3-diacylglucosamine diphosphatase LpxI</fullName>
        <ecNumber evidence="3">3.6.1.54</ecNumber>
    </submittedName>
</protein>
<dbReference type="InterPro" id="IPR053174">
    <property type="entry name" value="LpxI"/>
</dbReference>
<evidence type="ECO:0000259" key="2">
    <source>
        <dbReference type="Pfam" id="PF17930"/>
    </source>
</evidence>
<dbReference type="PANTHER" id="PTHR39962">
    <property type="entry name" value="BLL4848 PROTEIN"/>
    <property type="match status" value="1"/>
</dbReference>
<name>A0AAU7JJS2_9HYPH</name>
<evidence type="ECO:0000259" key="1">
    <source>
        <dbReference type="Pfam" id="PF06230"/>
    </source>
</evidence>
<dbReference type="EC" id="3.6.1.54" evidence="3"/>
<dbReference type="EMBL" id="CP157484">
    <property type="protein sequence ID" value="XBO40667.1"/>
    <property type="molecule type" value="Genomic_DNA"/>
</dbReference>
<evidence type="ECO:0000313" key="3">
    <source>
        <dbReference type="EMBL" id="XBO40667.1"/>
    </source>
</evidence>
<dbReference type="InterPro" id="IPR041255">
    <property type="entry name" value="LpxI_N"/>
</dbReference>
<dbReference type="Gene3D" id="3.40.140.80">
    <property type="match status" value="1"/>
</dbReference>
<organism evidence="3">
    <name type="scientific">Alsobacter sp. KACC 23698</name>
    <dbReference type="NCBI Taxonomy" id="3149229"/>
    <lineage>
        <taxon>Bacteria</taxon>
        <taxon>Pseudomonadati</taxon>
        <taxon>Pseudomonadota</taxon>
        <taxon>Alphaproteobacteria</taxon>
        <taxon>Hyphomicrobiales</taxon>
        <taxon>Alsobacteraceae</taxon>
        <taxon>Alsobacter</taxon>
    </lineage>
</organism>
<proteinExistence type="predicted"/>
<dbReference type="Gene3D" id="3.40.50.20">
    <property type="match status" value="1"/>
</dbReference>